<evidence type="ECO:0000313" key="10">
    <source>
        <dbReference type="Proteomes" id="UP000515163"/>
    </source>
</evidence>
<evidence type="ECO:0000313" key="11">
    <source>
        <dbReference type="RefSeq" id="XP_031549264.1"/>
    </source>
</evidence>
<evidence type="ECO:0000256" key="3">
    <source>
        <dbReference type="ARBA" id="ARBA00037797"/>
    </source>
</evidence>
<dbReference type="GO" id="GO:0031966">
    <property type="term" value="C:mitochondrial membrane"/>
    <property type="evidence" value="ECO:0007669"/>
    <property type="project" value="UniProtKB-SubCell"/>
</dbReference>
<dbReference type="InterPro" id="IPR000073">
    <property type="entry name" value="AB_hydrolase_1"/>
</dbReference>
<dbReference type="OrthoDB" id="6431331at2759"/>
<dbReference type="InterPro" id="IPR029058">
    <property type="entry name" value="AB_hydrolase_fold"/>
</dbReference>
<dbReference type="InterPro" id="IPR000639">
    <property type="entry name" value="Epox_hydrolase-like"/>
</dbReference>
<comment type="catalytic activity">
    <reaction evidence="1">
        <text>Hydrolyzes glycerol monoesters of long-chain fatty acids.</text>
        <dbReference type="EC" id="3.1.1.23"/>
    </reaction>
</comment>
<name>A0A6P8GYH3_ACTTE</name>
<evidence type="ECO:0000256" key="2">
    <source>
        <dbReference type="ARBA" id="ARBA00013254"/>
    </source>
</evidence>
<evidence type="ECO:0000259" key="9">
    <source>
        <dbReference type="Pfam" id="PF00561"/>
    </source>
</evidence>
<proteinExistence type="predicted"/>
<dbReference type="GO" id="GO:0047372">
    <property type="term" value="F:monoacylglycerol lipase activity"/>
    <property type="evidence" value="ECO:0007669"/>
    <property type="project" value="UniProtKB-EC"/>
</dbReference>
<reference evidence="11" key="1">
    <citation type="submission" date="2025-08" db="UniProtKB">
        <authorList>
            <consortium name="RefSeq"/>
        </authorList>
    </citation>
    <scope>IDENTIFICATION</scope>
    <source>
        <tissue evidence="11">Tentacle</tissue>
    </source>
</reference>
<dbReference type="SUPFAM" id="SSF53474">
    <property type="entry name" value="alpha/beta-Hydrolases"/>
    <property type="match status" value="1"/>
</dbReference>
<comment type="subcellular location">
    <subcellularLocation>
        <location evidence="3">Late endosome membrane</location>
        <topology evidence="3">Single-pass type II membrane protein</topology>
    </subcellularLocation>
    <subcellularLocation>
        <location evidence="4">Lysosome membrane</location>
        <topology evidence="4">Single-pass type II membrane protein</topology>
    </subcellularLocation>
    <subcellularLocation>
        <location evidence="5">Mitochondrion membrane</location>
        <topology evidence="5">Single-pass type II membrane protein</topology>
    </subcellularLocation>
</comment>
<protein>
    <recommendedName>
        <fullName evidence="2">acylglycerol lipase</fullName>
        <ecNumber evidence="2">3.1.1.23</ecNumber>
    </recommendedName>
</protein>
<dbReference type="GO" id="GO:0005765">
    <property type="term" value="C:lysosomal membrane"/>
    <property type="evidence" value="ECO:0007669"/>
    <property type="project" value="UniProtKB-SubCell"/>
</dbReference>
<comment type="function">
    <text evidence="7">Lipase that preferentially hydrolysis medium-chain saturated monoacylglycerols including 2-arachidonoylglycerol. Through 2-arachidonoylglycerol degradation may regulate endocannabinoid signaling pathways. Also has a lysophosphatidyl lipase activity with a preference for lysophosphatidylglycerol among other lysophospholipids. Also able to degrade bis(monoacylglycero)phosphate (BMP) and constitutes the major enzyme for BMP catabolism. BMP, also known as lysobisphosphatidic acid, is enriched in late endosomes and lysosomes and plays a key role in the formation of intraluminal vesicles and in lipid sorting.</text>
</comment>
<dbReference type="AlphaFoldDB" id="A0A6P8GYH3"/>
<accession>A0A6P8GYH3</accession>
<comment type="catalytic activity">
    <reaction evidence="6">
        <text>1-dodecanoylglycerol + H2O = dodecanoate + glycerol + H(+)</text>
        <dbReference type="Rhea" id="RHEA:44316"/>
        <dbReference type="ChEBI" id="CHEBI:15377"/>
        <dbReference type="ChEBI" id="CHEBI:15378"/>
        <dbReference type="ChEBI" id="CHEBI:17754"/>
        <dbReference type="ChEBI" id="CHEBI:18262"/>
        <dbReference type="ChEBI" id="CHEBI:75539"/>
    </reaction>
</comment>
<dbReference type="Proteomes" id="UP000515163">
    <property type="component" value="Unplaced"/>
</dbReference>
<dbReference type="FunCoup" id="A0A6P8GYH3">
    <property type="interactions" value="215"/>
</dbReference>
<evidence type="ECO:0000256" key="6">
    <source>
        <dbReference type="ARBA" id="ARBA00047662"/>
    </source>
</evidence>
<dbReference type="PRINTS" id="PR00412">
    <property type="entry name" value="EPOXHYDRLASE"/>
</dbReference>
<keyword evidence="8" id="KW-1133">Transmembrane helix</keyword>
<dbReference type="RefSeq" id="XP_031549264.1">
    <property type="nucleotide sequence ID" value="XM_031693404.1"/>
</dbReference>
<keyword evidence="8" id="KW-0472">Membrane</keyword>
<dbReference type="PRINTS" id="PR00111">
    <property type="entry name" value="ABHYDROLASE"/>
</dbReference>
<dbReference type="KEGG" id="aten:116286815"/>
<dbReference type="PANTHER" id="PTHR43798:SF5">
    <property type="entry name" value="MONOACYLGLYCEROL LIPASE ABHD6"/>
    <property type="match status" value="1"/>
</dbReference>
<dbReference type="GO" id="GO:0031902">
    <property type="term" value="C:late endosome membrane"/>
    <property type="evidence" value="ECO:0007669"/>
    <property type="project" value="UniProtKB-SubCell"/>
</dbReference>
<dbReference type="Gene3D" id="3.40.50.1820">
    <property type="entry name" value="alpha/beta hydrolase"/>
    <property type="match status" value="1"/>
</dbReference>
<evidence type="ECO:0000256" key="5">
    <source>
        <dbReference type="ARBA" id="ARBA00046308"/>
    </source>
</evidence>
<sequence>MGICQILGIVLMFIIILLVFCIISYYLWPSLLVELLQRWSMYRAGFVSKTVNVGVDFQFSYMERGTPSETNQSIVLIHGFSASKDVWCNMSYAFPNTIHIIAVDLPGHGKTTRRHDGDHTVPAQVIRLHQFVHAVGLHQRKFHLAGISMGGHIVGVYASKHSNNLLSVTMMCPAGIDAPHLSEFLEDVLKKGEKNYLIPETPEDFLTMWKKVVYKYIHLPYFVAKLFTDVRRPFNGFYRKVLEDLAHPDHRFLLQNVLEDITVPTLVLWGEHDKIIHVSSVDVIKEKLGTSQVHILDNCGHALSLERPWKTAKLMMQFYTSIES</sequence>
<gene>
    <name evidence="11" type="primary">LOC116286815</name>
</gene>
<dbReference type="Pfam" id="PF00561">
    <property type="entry name" value="Abhydrolase_1"/>
    <property type="match status" value="1"/>
</dbReference>
<evidence type="ECO:0000256" key="1">
    <source>
        <dbReference type="ARBA" id="ARBA00001613"/>
    </source>
</evidence>
<evidence type="ECO:0000256" key="4">
    <source>
        <dbReference type="ARBA" id="ARBA00037874"/>
    </source>
</evidence>
<dbReference type="InParanoid" id="A0A6P8GYH3"/>
<dbReference type="GeneID" id="116286815"/>
<dbReference type="EC" id="3.1.1.23" evidence="2"/>
<evidence type="ECO:0000256" key="8">
    <source>
        <dbReference type="SAM" id="Phobius"/>
    </source>
</evidence>
<dbReference type="PANTHER" id="PTHR43798">
    <property type="entry name" value="MONOACYLGLYCEROL LIPASE"/>
    <property type="match status" value="1"/>
</dbReference>
<evidence type="ECO:0000256" key="7">
    <source>
        <dbReference type="ARBA" id="ARBA00049568"/>
    </source>
</evidence>
<keyword evidence="8" id="KW-0812">Transmembrane</keyword>
<dbReference type="GO" id="GO:0046464">
    <property type="term" value="P:acylglycerol catabolic process"/>
    <property type="evidence" value="ECO:0007669"/>
    <property type="project" value="TreeGrafter"/>
</dbReference>
<organism evidence="10 11">
    <name type="scientific">Actinia tenebrosa</name>
    <name type="common">Australian red waratah sea anemone</name>
    <dbReference type="NCBI Taxonomy" id="6105"/>
    <lineage>
        <taxon>Eukaryota</taxon>
        <taxon>Metazoa</taxon>
        <taxon>Cnidaria</taxon>
        <taxon>Anthozoa</taxon>
        <taxon>Hexacorallia</taxon>
        <taxon>Actiniaria</taxon>
        <taxon>Actiniidae</taxon>
        <taxon>Actinia</taxon>
    </lineage>
</organism>
<feature type="domain" description="AB hydrolase-1" evidence="9">
    <location>
        <begin position="74"/>
        <end position="308"/>
    </location>
</feature>
<feature type="transmembrane region" description="Helical" evidence="8">
    <location>
        <begin position="6"/>
        <end position="28"/>
    </location>
</feature>
<dbReference type="InterPro" id="IPR050266">
    <property type="entry name" value="AB_hydrolase_sf"/>
</dbReference>
<keyword evidence="10" id="KW-1185">Reference proteome</keyword>